<sequence>MSTTKGIGSVPTAGSRVTVSELRTTRVTSGTSALSPFPNFGSSISIAKTSLKSTRSARSGIPARISSTVSPFPNFDFSWMDHADLMEDDEEYTREGPNEFWRLMSWFQTASVHRFFPEAS</sequence>
<gene>
    <name evidence="1" type="ORF">CDAUBV1_LOCUS1380</name>
</gene>
<dbReference type="EMBL" id="CAXLJL010000056">
    <property type="protein sequence ID" value="CAL5129925.1"/>
    <property type="molecule type" value="Genomic_DNA"/>
</dbReference>
<comment type="caution">
    <text evidence="1">The sequence shown here is derived from an EMBL/GenBank/DDBJ whole genome shotgun (WGS) entry which is preliminary data.</text>
</comment>
<evidence type="ECO:0000313" key="1">
    <source>
        <dbReference type="EMBL" id="CAL5129925.1"/>
    </source>
</evidence>
<protein>
    <submittedName>
        <fullName evidence="1">Uncharacterized protein</fullName>
    </submittedName>
</protein>
<evidence type="ECO:0000313" key="2">
    <source>
        <dbReference type="Proteomes" id="UP001497525"/>
    </source>
</evidence>
<dbReference type="AlphaFoldDB" id="A0AAV2SZW0"/>
<reference evidence="1" key="1">
    <citation type="submission" date="2024-06" db="EMBL/GenBank/DDBJ databases">
        <authorList>
            <person name="Liu X."/>
            <person name="Lenzi L."/>
            <person name="Haldenby T S."/>
            <person name="Uol C."/>
        </authorList>
    </citation>
    <scope>NUCLEOTIDE SEQUENCE</scope>
</reference>
<proteinExistence type="predicted"/>
<accession>A0AAV2SZW0</accession>
<organism evidence="1 2">
    <name type="scientific">Calicophoron daubneyi</name>
    <name type="common">Rumen fluke</name>
    <name type="synonym">Paramphistomum daubneyi</name>
    <dbReference type="NCBI Taxonomy" id="300641"/>
    <lineage>
        <taxon>Eukaryota</taxon>
        <taxon>Metazoa</taxon>
        <taxon>Spiralia</taxon>
        <taxon>Lophotrochozoa</taxon>
        <taxon>Platyhelminthes</taxon>
        <taxon>Trematoda</taxon>
        <taxon>Digenea</taxon>
        <taxon>Plagiorchiida</taxon>
        <taxon>Pronocephalata</taxon>
        <taxon>Paramphistomoidea</taxon>
        <taxon>Paramphistomidae</taxon>
        <taxon>Calicophoron</taxon>
    </lineage>
</organism>
<name>A0AAV2SZW0_CALDB</name>
<dbReference type="Proteomes" id="UP001497525">
    <property type="component" value="Unassembled WGS sequence"/>
</dbReference>